<gene>
    <name evidence="1" type="ORF">K3G42_013303</name>
</gene>
<accession>A0ACB8FGI3</accession>
<keyword evidence="2" id="KW-1185">Reference proteome</keyword>
<sequence>MKQKRKQKRNRKTKGAAVKEVKKTDHQTHSDKDWSQSPDEDSEDNGKFKLVLDEFLEEVIADGEVDSANESSLKYSDLQKGSFCVSGLVDPVASDKPLPIDILSGNDPSSTNLPFVANKNVTELLSSDYLPDEIQNERLVDTKNSILEPKNQCSPPRSGYADAENSPVLSAIEDKAVPTKAISKLGPGRKMLGNKKELSVFLQQETSKKMERNTWAFFCCDLVDEDPHAVSGKNELCPTWPECLSNVIYEQRPRKTKKLKQVFSERTTELSDNKSNKSNKDLEKGGDGAVLNERDDRIDCCLPSPLSEMPGTETSNFHTKFVNNASDVALLASPTGKGRCRRIFNLAPNFDLPRQIPARKYGKVLRNGDVLIEPENVSDDSIRGEDKQSLRCHESPAPHGFAVIVDSLRLDVESLSVPANLTEPVDSSKKGVASQIQICTSSLIRDGQVVTPNKTLQTNTSRRNMPPNISTTQPDILYSVKATTEYLVNPVPEQCKNMHQINKLGATKHSRIEDDQSLLSIKSNSLRLPLSLGFALQLVELFGSPLVPLDTLLPDDYVVPLDCTISKEIYLQWKASVEKKQQKDRSKGYTALPAGAAALEASREVDDQEKPESSDANPQIYLFQ</sequence>
<comment type="caution">
    <text evidence="1">The sequence shown here is derived from an EMBL/GenBank/DDBJ whole genome shotgun (WGS) entry which is preliminary data.</text>
</comment>
<evidence type="ECO:0000313" key="1">
    <source>
        <dbReference type="EMBL" id="KAH8004528.1"/>
    </source>
</evidence>
<reference evidence="1" key="1">
    <citation type="submission" date="2021-08" db="EMBL/GenBank/DDBJ databases">
        <title>The first chromosome-level gecko genome reveals the dynamic sex chromosomes of Neotropical dwarf geckos (Sphaerodactylidae: Sphaerodactylus).</title>
        <authorList>
            <person name="Pinto B.J."/>
            <person name="Keating S.E."/>
            <person name="Gamble T."/>
        </authorList>
    </citation>
    <scope>NUCLEOTIDE SEQUENCE</scope>
    <source>
        <strain evidence="1">TG3544</strain>
    </source>
</reference>
<organism evidence="1 2">
    <name type="scientific">Sphaerodactylus townsendi</name>
    <dbReference type="NCBI Taxonomy" id="933632"/>
    <lineage>
        <taxon>Eukaryota</taxon>
        <taxon>Metazoa</taxon>
        <taxon>Chordata</taxon>
        <taxon>Craniata</taxon>
        <taxon>Vertebrata</taxon>
        <taxon>Euteleostomi</taxon>
        <taxon>Lepidosauria</taxon>
        <taxon>Squamata</taxon>
        <taxon>Bifurcata</taxon>
        <taxon>Gekkota</taxon>
        <taxon>Sphaerodactylidae</taxon>
        <taxon>Sphaerodactylus</taxon>
    </lineage>
</organism>
<dbReference type="Proteomes" id="UP000827872">
    <property type="component" value="Linkage Group LG04"/>
</dbReference>
<name>A0ACB8FGI3_9SAUR</name>
<protein>
    <submittedName>
        <fullName evidence="1">Uncharacterized protein</fullName>
    </submittedName>
</protein>
<evidence type="ECO:0000313" key="2">
    <source>
        <dbReference type="Proteomes" id="UP000827872"/>
    </source>
</evidence>
<dbReference type="EMBL" id="CM037617">
    <property type="protein sequence ID" value="KAH8004528.1"/>
    <property type="molecule type" value="Genomic_DNA"/>
</dbReference>
<proteinExistence type="predicted"/>